<dbReference type="RefSeq" id="WP_140197663.1">
    <property type="nucleotide sequence ID" value="NZ_CP065917.1"/>
</dbReference>
<keyword evidence="1" id="KW-1133">Transmembrane helix</keyword>
<dbReference type="EMBL" id="VFFF01000008">
    <property type="protein sequence ID" value="TNY30463.1"/>
    <property type="molecule type" value="Genomic_DNA"/>
</dbReference>
<evidence type="ECO:0000256" key="1">
    <source>
        <dbReference type="SAM" id="Phobius"/>
    </source>
</evidence>
<comment type="caution">
    <text evidence="2">The sequence shown here is derived from an EMBL/GenBank/DDBJ whole genome shotgun (WGS) entry which is preliminary data.</text>
</comment>
<evidence type="ECO:0008006" key="4">
    <source>
        <dbReference type="Google" id="ProtNLM"/>
    </source>
</evidence>
<reference evidence="2 3" key="1">
    <citation type="submission" date="2019-06" db="EMBL/GenBank/DDBJ databases">
        <title>Genome of new Rhodobacteraceae sp. SM1903.</title>
        <authorList>
            <person name="Ren X."/>
        </authorList>
    </citation>
    <scope>NUCLEOTIDE SEQUENCE [LARGE SCALE GENOMIC DNA]</scope>
    <source>
        <strain evidence="2 3">SM1903</strain>
    </source>
</reference>
<sequence>MEWFSQAFQFVKSPRLAFVVFVCSAALIFIPFDRLGVDKPIFAENYESQIVIAAIASAAVLSLELVSTIWRIIQWPYQRFRAKQARKKSSEKAFYSLNLNELCVCWAMTQQGVETVLAYYNSPVIVSMRHKGALRAVPGMGSLTELPHAMPEELYNLVKERGLSRFPDDFRNSPRFEDEVRRMYHDAIDW</sequence>
<keyword evidence="1" id="KW-0472">Membrane</keyword>
<dbReference type="Proteomes" id="UP000314011">
    <property type="component" value="Unassembled WGS sequence"/>
</dbReference>
<dbReference type="OrthoDB" id="7835778at2"/>
<keyword evidence="3" id="KW-1185">Reference proteome</keyword>
<evidence type="ECO:0000313" key="3">
    <source>
        <dbReference type="Proteomes" id="UP000314011"/>
    </source>
</evidence>
<feature type="transmembrane region" description="Helical" evidence="1">
    <location>
        <begin position="12"/>
        <end position="30"/>
    </location>
</feature>
<protein>
    <recommendedName>
        <fullName evidence="4">Superinfection exclusion protein B</fullName>
    </recommendedName>
</protein>
<name>A0A5C5G6U0_9RHOB</name>
<keyword evidence="1" id="KW-0812">Transmembrane</keyword>
<proteinExistence type="predicted"/>
<feature type="transmembrane region" description="Helical" evidence="1">
    <location>
        <begin position="50"/>
        <end position="73"/>
    </location>
</feature>
<gene>
    <name evidence="2" type="ORF">FHY64_20075</name>
</gene>
<evidence type="ECO:0000313" key="2">
    <source>
        <dbReference type="EMBL" id="TNY30463.1"/>
    </source>
</evidence>
<organism evidence="2 3">
    <name type="scientific">Pelagovum pacificum</name>
    <dbReference type="NCBI Taxonomy" id="2588711"/>
    <lineage>
        <taxon>Bacteria</taxon>
        <taxon>Pseudomonadati</taxon>
        <taxon>Pseudomonadota</taxon>
        <taxon>Alphaproteobacteria</taxon>
        <taxon>Rhodobacterales</taxon>
        <taxon>Paracoccaceae</taxon>
        <taxon>Pelagovum</taxon>
    </lineage>
</organism>
<accession>A0A5C5G6U0</accession>
<dbReference type="AlphaFoldDB" id="A0A5C5G6U0"/>